<evidence type="ECO:0000256" key="7">
    <source>
        <dbReference type="ARBA" id="ARBA00048045"/>
    </source>
</evidence>
<keyword evidence="3 8" id="KW-0819">tRNA processing</keyword>
<dbReference type="PANTHER" id="PTHR11079">
    <property type="entry name" value="CYTOSINE DEAMINASE FAMILY MEMBER"/>
    <property type="match status" value="1"/>
</dbReference>
<dbReference type="EMBL" id="CP065938">
    <property type="protein sequence ID" value="UWX06739.1"/>
    <property type="molecule type" value="Genomic_DNA"/>
</dbReference>
<comment type="function">
    <text evidence="8">Catalyzes the deamination of adenosine to inosine at the wobble position 34 of tRNA(Arg2).</text>
</comment>
<evidence type="ECO:0000313" key="10">
    <source>
        <dbReference type="EMBL" id="UWX06739.1"/>
    </source>
</evidence>
<dbReference type="EC" id="3.5.4.33" evidence="8"/>
<evidence type="ECO:0000256" key="3">
    <source>
        <dbReference type="ARBA" id="ARBA00022694"/>
    </source>
</evidence>
<reference evidence="10" key="1">
    <citation type="submission" date="2020-12" db="EMBL/GenBank/DDBJ databases">
        <title>Taurinivorans muris gen. nov., sp. nov., fundamental and realized metabolic niche of a ubiquitous sulfidogenic bacterium in the murine intestine.</title>
        <authorList>
            <person name="Ye H."/>
            <person name="Hanson B.T."/>
            <person name="Loy A."/>
        </authorList>
    </citation>
    <scope>NUCLEOTIDE SEQUENCE</scope>
    <source>
        <strain evidence="10">LT0009</strain>
    </source>
</reference>
<keyword evidence="11" id="KW-1185">Reference proteome</keyword>
<dbReference type="Gene3D" id="3.40.140.10">
    <property type="entry name" value="Cytidine Deaminase, domain 2"/>
    <property type="match status" value="1"/>
</dbReference>
<dbReference type="InterPro" id="IPR016193">
    <property type="entry name" value="Cytidine_deaminase-like"/>
</dbReference>
<feature type="binding site" evidence="8">
    <location>
        <position position="77"/>
    </location>
    <ligand>
        <name>Zn(2+)</name>
        <dbReference type="ChEBI" id="CHEBI:29105"/>
        <note>catalytic</note>
    </ligand>
</feature>
<feature type="binding site" evidence="8">
    <location>
        <position position="47"/>
    </location>
    <ligand>
        <name>Zn(2+)</name>
        <dbReference type="ChEBI" id="CHEBI:29105"/>
        <note>catalytic</note>
    </ligand>
</feature>
<comment type="similarity">
    <text evidence="1">Belongs to the cytidine and deoxycytidylate deaminase family. ADAT2 subfamily.</text>
</comment>
<feature type="active site" description="Proton donor" evidence="8">
    <location>
        <position position="49"/>
    </location>
</feature>
<evidence type="ECO:0000256" key="5">
    <source>
        <dbReference type="ARBA" id="ARBA00022801"/>
    </source>
</evidence>
<comment type="catalytic activity">
    <reaction evidence="7 8">
        <text>adenosine(34) in tRNA + H2O + H(+) = inosine(34) in tRNA + NH4(+)</text>
        <dbReference type="Rhea" id="RHEA:43168"/>
        <dbReference type="Rhea" id="RHEA-COMP:10373"/>
        <dbReference type="Rhea" id="RHEA-COMP:10374"/>
        <dbReference type="ChEBI" id="CHEBI:15377"/>
        <dbReference type="ChEBI" id="CHEBI:15378"/>
        <dbReference type="ChEBI" id="CHEBI:28938"/>
        <dbReference type="ChEBI" id="CHEBI:74411"/>
        <dbReference type="ChEBI" id="CHEBI:82852"/>
        <dbReference type="EC" id="3.5.4.33"/>
    </reaction>
</comment>
<comment type="cofactor">
    <cofactor evidence="8">
        <name>Zn(2+)</name>
        <dbReference type="ChEBI" id="CHEBI:29105"/>
    </cofactor>
    <text evidence="8">Binds 1 zinc ion per subunit.</text>
</comment>
<proteinExistence type="inferred from homology"/>
<dbReference type="PROSITE" id="PS51747">
    <property type="entry name" value="CYT_DCMP_DEAMINASES_2"/>
    <property type="match status" value="1"/>
</dbReference>
<dbReference type="PANTHER" id="PTHR11079:SF202">
    <property type="entry name" value="TRNA-SPECIFIC ADENOSINE DEAMINASE"/>
    <property type="match status" value="1"/>
</dbReference>
<keyword evidence="5 8" id="KW-0378">Hydrolase</keyword>
<dbReference type="InterPro" id="IPR016192">
    <property type="entry name" value="APOBEC/CMP_deaminase_Zn-bd"/>
</dbReference>
<dbReference type="InterPro" id="IPR002125">
    <property type="entry name" value="CMP_dCMP_dom"/>
</dbReference>
<feature type="binding site" evidence="8">
    <location>
        <position position="80"/>
    </location>
    <ligand>
        <name>Zn(2+)</name>
        <dbReference type="ChEBI" id="CHEBI:29105"/>
        <note>catalytic</note>
    </ligand>
</feature>
<dbReference type="InterPro" id="IPR028883">
    <property type="entry name" value="tRNA_aden_deaminase"/>
</dbReference>
<name>A0ABY5Y3H8_9BACT</name>
<evidence type="ECO:0000256" key="8">
    <source>
        <dbReference type="HAMAP-Rule" id="MF_00972"/>
    </source>
</evidence>
<organism evidence="10 11">
    <name type="scientific">Taurinivorans muris</name>
    <dbReference type="NCBI Taxonomy" id="2787751"/>
    <lineage>
        <taxon>Bacteria</taxon>
        <taxon>Pseudomonadati</taxon>
        <taxon>Thermodesulfobacteriota</taxon>
        <taxon>Desulfovibrionia</taxon>
        <taxon>Desulfovibrionales</taxon>
        <taxon>Desulfovibrionaceae</taxon>
        <taxon>Taurinivorans</taxon>
    </lineage>
</organism>
<dbReference type="CDD" id="cd01285">
    <property type="entry name" value="nucleoside_deaminase"/>
    <property type="match status" value="1"/>
</dbReference>
<dbReference type="Proteomes" id="UP001058120">
    <property type="component" value="Chromosome"/>
</dbReference>
<evidence type="ECO:0000256" key="4">
    <source>
        <dbReference type="ARBA" id="ARBA00022723"/>
    </source>
</evidence>
<evidence type="ECO:0000259" key="9">
    <source>
        <dbReference type="PROSITE" id="PS51747"/>
    </source>
</evidence>
<feature type="domain" description="CMP/dCMP-type deaminase" evidence="9">
    <location>
        <begin position="1"/>
        <end position="105"/>
    </location>
</feature>
<evidence type="ECO:0000313" key="11">
    <source>
        <dbReference type="Proteomes" id="UP001058120"/>
    </source>
</evidence>
<keyword evidence="6 8" id="KW-0862">Zinc</keyword>
<accession>A0ABY5Y3H8</accession>
<dbReference type="SUPFAM" id="SSF53927">
    <property type="entry name" value="Cytidine deaminase-like"/>
    <property type="match status" value="1"/>
</dbReference>
<sequence length="143" mass="15390">MELALDMARKGAEQGEVPVGAVICDLQGTILAKAHNLSIQNCDPTAHAEILALRAAGLRRNNYRLSDCVLVVSLEPCFMCMGAIREARLAGLVFGAYDKRAGAVCSCYEGLNCPELGVGTWHYGGLMADASIAVLQKFFKEKR</sequence>
<evidence type="ECO:0000256" key="6">
    <source>
        <dbReference type="ARBA" id="ARBA00022833"/>
    </source>
</evidence>
<gene>
    <name evidence="8" type="primary">tadA</name>
    <name evidence="10" type="ORF">JBF11_05705</name>
</gene>
<evidence type="ECO:0000256" key="2">
    <source>
        <dbReference type="ARBA" id="ARBA00011738"/>
    </source>
</evidence>
<protein>
    <recommendedName>
        <fullName evidence="8">tRNA-specific adenosine deaminase</fullName>
        <ecNumber evidence="8">3.5.4.33</ecNumber>
    </recommendedName>
</protein>
<keyword evidence="4 8" id="KW-0479">Metal-binding</keyword>
<dbReference type="Pfam" id="PF00383">
    <property type="entry name" value="dCMP_cyt_deam_1"/>
    <property type="match status" value="1"/>
</dbReference>
<dbReference type="HAMAP" id="MF_00972">
    <property type="entry name" value="tRNA_aden_deaminase"/>
    <property type="match status" value="1"/>
</dbReference>
<dbReference type="PROSITE" id="PS00903">
    <property type="entry name" value="CYT_DCMP_DEAMINASES_1"/>
    <property type="match status" value="1"/>
</dbReference>
<evidence type="ECO:0000256" key="1">
    <source>
        <dbReference type="ARBA" id="ARBA00010669"/>
    </source>
</evidence>
<comment type="subunit">
    <text evidence="2 8">Homodimer.</text>
</comment>